<evidence type="ECO:0000259" key="2">
    <source>
        <dbReference type="Pfam" id="PF19572"/>
    </source>
</evidence>
<reference evidence="3 4" key="1">
    <citation type="journal article" date="2013" name="Int. J. Syst. Evol. Microbiol.">
        <title>Marinoscillum luteum sp. nov., isolated from marine sediment.</title>
        <authorList>
            <person name="Cha I.T."/>
            <person name="Park S.J."/>
            <person name="Kim S.J."/>
            <person name="Kim J.G."/>
            <person name="Jung M.Y."/>
            <person name="Shin K.S."/>
            <person name="Kwon K.K."/>
            <person name="Yang S.H."/>
            <person name="Seo Y.S."/>
            <person name="Rhee S.K."/>
        </authorList>
    </citation>
    <scope>NUCLEOTIDE SEQUENCE [LARGE SCALE GENOMIC DNA]</scope>
    <source>
        <strain evidence="3 4">KCTC 23939</strain>
    </source>
</reference>
<dbReference type="InterPro" id="IPR047799">
    <property type="entry name" value="T9SS_OM_PorV"/>
</dbReference>
<name>A0ABW7NBS2_9BACT</name>
<comment type="caution">
    <text evidence="3">The sequence shown here is derived from an EMBL/GenBank/DDBJ whole genome shotgun (WGS) entry which is preliminary data.</text>
</comment>
<dbReference type="Proteomes" id="UP001610063">
    <property type="component" value="Unassembled WGS sequence"/>
</dbReference>
<accession>A0ABW7NBS2</accession>
<dbReference type="Gene3D" id="2.40.160.60">
    <property type="entry name" value="Outer membrane protein transport protein (OMPP1/FadL/TodX)"/>
    <property type="match status" value="1"/>
</dbReference>
<evidence type="ECO:0000313" key="3">
    <source>
        <dbReference type="EMBL" id="MFH6985082.1"/>
    </source>
</evidence>
<keyword evidence="1" id="KW-0732">Signal</keyword>
<evidence type="ECO:0000313" key="4">
    <source>
        <dbReference type="Proteomes" id="UP001610063"/>
    </source>
</evidence>
<keyword evidence="4" id="KW-1185">Reference proteome</keyword>
<dbReference type="NCBIfam" id="NF033709">
    <property type="entry name" value="PorV_fam"/>
    <property type="match status" value="1"/>
</dbReference>
<organism evidence="3 4">
    <name type="scientific">Marinoscillum luteum</name>
    <dbReference type="NCBI Taxonomy" id="861051"/>
    <lineage>
        <taxon>Bacteria</taxon>
        <taxon>Pseudomonadati</taxon>
        <taxon>Bacteroidota</taxon>
        <taxon>Cytophagia</taxon>
        <taxon>Cytophagales</taxon>
        <taxon>Reichenbachiellaceae</taxon>
        <taxon>Marinoscillum</taxon>
    </lineage>
</organism>
<feature type="signal peptide" evidence="1">
    <location>
        <begin position="1"/>
        <end position="22"/>
    </location>
</feature>
<protein>
    <submittedName>
        <fullName evidence="3">Type IX secretion system outer membrane channel protein PorV</fullName>
    </submittedName>
</protein>
<proteinExistence type="predicted"/>
<evidence type="ECO:0000256" key="1">
    <source>
        <dbReference type="SAM" id="SignalP"/>
    </source>
</evidence>
<feature type="domain" description="Type IX secretion system protein PorV" evidence="2">
    <location>
        <begin position="34"/>
        <end position="272"/>
    </location>
</feature>
<dbReference type="Pfam" id="PF19572">
    <property type="entry name" value="PorV"/>
    <property type="match status" value="1"/>
</dbReference>
<dbReference type="InterPro" id="IPR045741">
    <property type="entry name" value="PorV"/>
</dbReference>
<dbReference type="NCBIfam" id="NF033710">
    <property type="entry name" value="T9SS_OM_PorV"/>
    <property type="match status" value="1"/>
</dbReference>
<feature type="chain" id="PRO_5046952967" evidence="1">
    <location>
        <begin position="23"/>
        <end position="406"/>
    </location>
</feature>
<sequence length="406" mass="44963">MSLRIKQAIWTFVGLLPIGVMAQNNSAYISGQDSSRNPITVAVPFVSFAPDSRASAMGDAGVASSPDEYSVQWNNGKLAFIEDDLGFSFSYSPWLGNIVDDMSLNYLTFHTKIDRIQTIGVSLRYFDLGEIQLTDSNGEPLGLENPREAAFDGTYSRKLSENIGVGVTARYIWSNLSGNITGAPDAKAGTSVAIDLGFYYTKELIFNGMNSELSFGAHLSNFGRKITYSNDSNEDFIPTNLRLGTAFKIDMDPYNSVAFLLDFNKLLVPTPPIYEVDSDGNLVTDNNGDPVIAKGEDPNRPLLSGAFGSFTDAPNGFSEEMQEIMISTGLEYRYREVFAIRTGYFYEHQNKGNRKYFTAGIGFKYQVFGIDFSYLVPQENNHPLGNTLRLSFVFSFDTKDEEPTVN</sequence>
<gene>
    <name evidence="3" type="primary">porV</name>
    <name evidence="3" type="ORF">ACHKAR_16625</name>
</gene>
<dbReference type="EMBL" id="JBIPKE010000019">
    <property type="protein sequence ID" value="MFH6985082.1"/>
    <property type="molecule type" value="Genomic_DNA"/>
</dbReference>
<dbReference type="RefSeq" id="WP_159582937.1">
    <property type="nucleotide sequence ID" value="NZ_JBIPKE010000019.1"/>
</dbReference>